<dbReference type="RefSeq" id="WP_058491619.1">
    <property type="nucleotide sequence ID" value="NZ_CBCRUR010000013.1"/>
</dbReference>
<evidence type="ECO:0000313" key="2">
    <source>
        <dbReference type="Proteomes" id="UP000054662"/>
    </source>
</evidence>
<gene>
    <name evidence="1" type="primary">avrBs3_1</name>
    <name evidence="1" type="ORF">Lwor_0037</name>
</gene>
<evidence type="ECO:0000313" key="1">
    <source>
        <dbReference type="EMBL" id="KTD82117.1"/>
    </source>
</evidence>
<dbReference type="OrthoDB" id="9974334at2"/>
<reference evidence="1 2" key="1">
    <citation type="submission" date="2015-11" db="EMBL/GenBank/DDBJ databases">
        <title>Genomic analysis of 38 Legionella species identifies large and diverse effector repertoires.</title>
        <authorList>
            <person name="Burstein D."/>
            <person name="Amaro F."/>
            <person name="Zusman T."/>
            <person name="Lifshitz Z."/>
            <person name="Cohen O."/>
            <person name="Gilbert J.A."/>
            <person name="Pupko T."/>
            <person name="Shuman H.A."/>
            <person name="Segal G."/>
        </authorList>
    </citation>
    <scope>NUCLEOTIDE SEQUENCE [LARGE SCALE GENOMIC DNA]</scope>
    <source>
        <strain evidence="1 2">ATCC 49508</strain>
    </source>
</reference>
<dbReference type="EMBL" id="LNZC01000001">
    <property type="protein sequence ID" value="KTD82117.1"/>
    <property type="molecule type" value="Genomic_DNA"/>
</dbReference>
<protein>
    <submittedName>
        <fullName evidence="1">Avirulence protein AvrBs3</fullName>
    </submittedName>
</protein>
<dbReference type="Gene3D" id="6.10.140.500">
    <property type="match status" value="2"/>
</dbReference>
<comment type="caution">
    <text evidence="1">The sequence shown here is derived from an EMBL/GenBank/DDBJ whole genome shotgun (WGS) entry which is preliminary data.</text>
</comment>
<accession>A0A0W1AL96</accession>
<name>A0A0W1AL96_9GAMM</name>
<dbReference type="AlphaFoldDB" id="A0A0W1AL96"/>
<keyword evidence="2" id="KW-1185">Reference proteome</keyword>
<sequence>MFKNDPSYPFFLFPNEQKEQRTVLTDNQPTSSQHVPALESIIPFRILPPLRSIILPPLEPRAEAAAGDDVFLTPHTGRRGTKRTETSTPTYSLHELMYGKKSQRTLSGKQPVLPMEKLKKFNISAEDYLAYFDKLQNLGYQPDDIDRLILNRCRRPTLDKLIMEHTNLIESCREDGLNHEDLVRISARNGGNETLEAFKYCYDTLRAKGYSKEDIVNIAAHHGGAKNLLSVIAHHYCLRQLDYTLEQITKIVSRNGGSLNLKATAENHIKLLALKFSEEEIYLLARITGGSKNIYALAKHYKTLIDLGYNKEQIMVWTSKSNGHNTIERVISLHSESPSEYAFFGRTLPSICQGTLPHPSPEMTSGNTEFIDLLDGSSSVSSPF</sequence>
<dbReference type="PATRIC" id="fig|45076.6.peg.39"/>
<dbReference type="STRING" id="45076.Lwor_0037"/>
<organism evidence="1 2">
    <name type="scientific">Legionella worsleiensis</name>
    <dbReference type="NCBI Taxonomy" id="45076"/>
    <lineage>
        <taxon>Bacteria</taxon>
        <taxon>Pseudomonadati</taxon>
        <taxon>Pseudomonadota</taxon>
        <taxon>Gammaproteobacteria</taxon>
        <taxon>Legionellales</taxon>
        <taxon>Legionellaceae</taxon>
        <taxon>Legionella</taxon>
    </lineage>
</organism>
<dbReference type="Proteomes" id="UP000054662">
    <property type="component" value="Unassembled WGS sequence"/>
</dbReference>
<proteinExistence type="predicted"/>